<feature type="transmembrane region" description="Helical" evidence="17">
    <location>
        <begin position="396"/>
        <end position="417"/>
    </location>
</feature>
<feature type="transmembrane region" description="Helical" evidence="17">
    <location>
        <begin position="363"/>
        <end position="384"/>
    </location>
</feature>
<evidence type="ECO:0000256" key="8">
    <source>
        <dbReference type="ARBA" id="ARBA00022723"/>
    </source>
</evidence>
<reference evidence="19 20" key="1">
    <citation type="submission" date="2017-03" db="EMBL/GenBank/DDBJ databases">
        <title>Isolation of Levoglucosan Utilizing Bacteria.</title>
        <authorList>
            <person name="Arya A.S."/>
        </authorList>
    </citation>
    <scope>NUCLEOTIDE SEQUENCE [LARGE SCALE GENOMIC DNA]</scope>
    <source>
        <strain evidence="19 20">MEC069</strain>
    </source>
</reference>
<evidence type="ECO:0000256" key="6">
    <source>
        <dbReference type="ARBA" id="ARBA00022553"/>
    </source>
</evidence>
<dbReference type="PRINTS" id="PR00119">
    <property type="entry name" value="CATATPASE"/>
</dbReference>
<dbReference type="Gene3D" id="1.20.1110.10">
    <property type="entry name" value="Calcium-transporting ATPase, transmembrane domain"/>
    <property type="match status" value="1"/>
</dbReference>
<dbReference type="PANTHER" id="PTHR43520">
    <property type="entry name" value="ATP7, ISOFORM B"/>
    <property type="match status" value="1"/>
</dbReference>
<evidence type="ECO:0000313" key="19">
    <source>
        <dbReference type="EMBL" id="TFE85472.1"/>
    </source>
</evidence>
<evidence type="ECO:0000256" key="9">
    <source>
        <dbReference type="ARBA" id="ARBA00022796"/>
    </source>
</evidence>
<dbReference type="PROSITE" id="PS50846">
    <property type="entry name" value="HMA_2"/>
    <property type="match status" value="1"/>
</dbReference>
<dbReference type="InterPro" id="IPR018303">
    <property type="entry name" value="ATPase_P-typ_P_site"/>
</dbReference>
<keyword evidence="20" id="KW-1185">Reference proteome</keyword>
<evidence type="ECO:0000256" key="15">
    <source>
        <dbReference type="ARBA" id="ARBA00023136"/>
    </source>
</evidence>
<gene>
    <name evidence="19" type="ORF">B5M42_17105</name>
</gene>
<feature type="domain" description="HMA" evidence="18">
    <location>
        <begin position="22"/>
        <end position="88"/>
    </location>
</feature>
<evidence type="ECO:0000256" key="14">
    <source>
        <dbReference type="ARBA" id="ARBA00023065"/>
    </source>
</evidence>
<keyword evidence="8" id="KW-0479">Metal-binding</keyword>
<evidence type="ECO:0000256" key="3">
    <source>
        <dbReference type="ARBA" id="ARBA00012517"/>
    </source>
</evidence>
<feature type="transmembrane region" description="Helical" evidence="17">
    <location>
        <begin position="177"/>
        <end position="196"/>
    </location>
</feature>
<sequence length="797" mass="83313">MSYVSSKQGLSICDSQTEVHMRVIRLQITGMTCSACSTRIEKALRRMDGVQEAAISLATSTAVVSLQEGTADAEAVASKIRQLGYGAEPDTRRKAGSQADEAQIWRFRFIVALTGSLPLLAAMLGHLIEPLGSVLPAFVSDPTYQLLLATLLFGYAGYPFFAGAYSSIRRGGATMDVLVALGIGCAYVFSVCRMLFPQPLGAEGHGSHSLYFDSIAMIVSAVTLGKWLEASAKGSALRSLQSLEQLRACTGRRLVGLREEAEVPAELLRAEERVKVLAGEWIPVDGRVEDGVGDVDESLLSGEAAAVWKQAGDTVYAGTRLLSGQITLRAACSSAESRLSRLIGFVEHAQMAKPRIQRQADRAAAYLVPAIVALALITYAGWALAASASEAVSRALAVLLVACPCALGLATPLSVLIGSSLAARKGIIFKEASSLETLSRVTVFLFDKTGTLTRGQPAVTGLYTAEDLPELRATTSSQAVPLTPPFAPPPLAPPTAAVRPAPQAPLTSAQLLQAAASLGRGSEHPLAKAVVREALAKRLQPVAARDVHELPGAGLSGFVGPRFVAMGRDSWLRAQGISCPAELAGLAAAQADSELHVAVDGRWAGALTFRDQARDDARSTIRQLSRRAGIVMATGDRAGAAGQAALDTGIGQVHAQLLPEHKMQLILRYQNEGHVVAMVGDGANDVAALAAADIGIVLAGASEAALQAGDVALVGGRLSRLGLASDIALGTMRNIKQNLAIACCYNAIMIPLAVAGALDPRAACLGMASSSLLVVGNALRLNRLERSRRSVPEGGRL</sequence>
<dbReference type="SFLD" id="SFLDG00002">
    <property type="entry name" value="C1.7:_P-type_atpase_like"/>
    <property type="match status" value="1"/>
</dbReference>
<dbReference type="Gene3D" id="3.30.70.100">
    <property type="match status" value="1"/>
</dbReference>
<evidence type="ECO:0000256" key="7">
    <source>
        <dbReference type="ARBA" id="ARBA00022692"/>
    </source>
</evidence>
<dbReference type="GO" id="GO:0140581">
    <property type="term" value="F:P-type monovalent copper transporter activity"/>
    <property type="evidence" value="ECO:0007669"/>
    <property type="project" value="UniProtKB-EC"/>
</dbReference>
<dbReference type="SUPFAM" id="SSF81665">
    <property type="entry name" value="Calcium ATPase, transmembrane domain M"/>
    <property type="match status" value="1"/>
</dbReference>
<keyword evidence="9" id="KW-0187">Copper transport</keyword>
<evidence type="ECO:0000313" key="20">
    <source>
        <dbReference type="Proteomes" id="UP000298246"/>
    </source>
</evidence>
<organism evidence="19 20">
    <name type="scientific">Paenibacillus athensensis</name>
    <dbReference type="NCBI Taxonomy" id="1967502"/>
    <lineage>
        <taxon>Bacteria</taxon>
        <taxon>Bacillati</taxon>
        <taxon>Bacillota</taxon>
        <taxon>Bacilli</taxon>
        <taxon>Bacillales</taxon>
        <taxon>Paenibacillaceae</taxon>
        <taxon>Paenibacillus</taxon>
    </lineage>
</organism>
<accession>A0A4Y8PWG2</accession>
<dbReference type="InterPro" id="IPR006121">
    <property type="entry name" value="HMA_dom"/>
</dbReference>
<dbReference type="SFLD" id="SFLDF00027">
    <property type="entry name" value="p-type_atpase"/>
    <property type="match status" value="1"/>
</dbReference>
<comment type="caution">
    <text evidence="19">The sequence shown here is derived from an EMBL/GenBank/DDBJ whole genome shotgun (WGS) entry which is preliminary data.</text>
</comment>
<keyword evidence="11" id="KW-1278">Translocase</keyword>
<dbReference type="OrthoDB" id="9813266at2"/>
<dbReference type="InterPro" id="IPR023299">
    <property type="entry name" value="ATPase_P-typ_cyto_dom_N"/>
</dbReference>
<dbReference type="Gene3D" id="3.40.1110.10">
    <property type="entry name" value="Calcium-transporting ATPase, cytoplasmic domain N"/>
    <property type="match status" value="1"/>
</dbReference>
<dbReference type="Pfam" id="PF00122">
    <property type="entry name" value="E1-E2_ATPase"/>
    <property type="match status" value="1"/>
</dbReference>
<evidence type="ECO:0000256" key="12">
    <source>
        <dbReference type="ARBA" id="ARBA00022989"/>
    </source>
</evidence>
<dbReference type="InterPro" id="IPR023214">
    <property type="entry name" value="HAD_sf"/>
</dbReference>
<feature type="transmembrane region" description="Helical" evidence="17">
    <location>
        <begin position="208"/>
        <end position="228"/>
    </location>
</feature>
<evidence type="ECO:0000256" key="11">
    <source>
        <dbReference type="ARBA" id="ARBA00022967"/>
    </source>
</evidence>
<dbReference type="InterPro" id="IPR001757">
    <property type="entry name" value="P_typ_ATPase"/>
</dbReference>
<dbReference type="GO" id="GO:0055070">
    <property type="term" value="P:copper ion homeostasis"/>
    <property type="evidence" value="ECO:0007669"/>
    <property type="project" value="TreeGrafter"/>
</dbReference>
<dbReference type="GO" id="GO:0005507">
    <property type="term" value="F:copper ion binding"/>
    <property type="evidence" value="ECO:0007669"/>
    <property type="project" value="TreeGrafter"/>
</dbReference>
<dbReference type="SFLD" id="SFLDS00003">
    <property type="entry name" value="Haloacid_Dehalogenase"/>
    <property type="match status" value="1"/>
</dbReference>
<dbReference type="GO" id="GO:0005886">
    <property type="term" value="C:plasma membrane"/>
    <property type="evidence" value="ECO:0007669"/>
    <property type="project" value="UniProtKB-SubCell"/>
</dbReference>
<dbReference type="Gene3D" id="2.70.150.10">
    <property type="entry name" value="Calcium-transporting ATPase, cytoplasmic transduction domain A"/>
    <property type="match status" value="1"/>
</dbReference>
<evidence type="ECO:0000256" key="13">
    <source>
        <dbReference type="ARBA" id="ARBA00023008"/>
    </source>
</evidence>
<keyword evidence="15 17" id="KW-0472">Membrane</keyword>
<dbReference type="NCBIfam" id="TIGR01494">
    <property type="entry name" value="ATPase_P-type"/>
    <property type="match status" value="2"/>
</dbReference>
<evidence type="ECO:0000256" key="16">
    <source>
        <dbReference type="ARBA" id="ARBA00049289"/>
    </source>
</evidence>
<dbReference type="AlphaFoldDB" id="A0A4Y8PWG2"/>
<dbReference type="PRINTS" id="PR00943">
    <property type="entry name" value="CUATPASE"/>
</dbReference>
<dbReference type="Pfam" id="PF00403">
    <property type="entry name" value="HMA"/>
    <property type="match status" value="1"/>
</dbReference>
<dbReference type="InterPro" id="IPR059000">
    <property type="entry name" value="ATPase_P-type_domA"/>
</dbReference>
<comment type="catalytic activity">
    <reaction evidence="16">
        <text>Cu(+)(in) + ATP + H2O = Cu(+)(out) + ADP + phosphate + H(+)</text>
        <dbReference type="Rhea" id="RHEA:25792"/>
        <dbReference type="ChEBI" id="CHEBI:15377"/>
        <dbReference type="ChEBI" id="CHEBI:15378"/>
        <dbReference type="ChEBI" id="CHEBI:30616"/>
        <dbReference type="ChEBI" id="CHEBI:43474"/>
        <dbReference type="ChEBI" id="CHEBI:49552"/>
        <dbReference type="ChEBI" id="CHEBI:456216"/>
        <dbReference type="EC" id="7.2.2.8"/>
    </reaction>
</comment>
<dbReference type="InterPro" id="IPR017969">
    <property type="entry name" value="Heavy-metal-associated_CS"/>
</dbReference>
<evidence type="ECO:0000259" key="18">
    <source>
        <dbReference type="PROSITE" id="PS50846"/>
    </source>
</evidence>
<dbReference type="FunFam" id="3.30.70.100:FF:000005">
    <property type="entry name" value="Copper-exporting P-type ATPase A"/>
    <property type="match status" value="1"/>
</dbReference>
<feature type="transmembrane region" description="Helical" evidence="17">
    <location>
        <begin position="739"/>
        <end position="758"/>
    </location>
</feature>
<name>A0A4Y8PWG2_9BACL</name>
<keyword evidence="7 17" id="KW-0812">Transmembrane</keyword>
<keyword evidence="6" id="KW-0597">Phosphoprotein</keyword>
<dbReference type="Proteomes" id="UP000298246">
    <property type="component" value="Unassembled WGS sequence"/>
</dbReference>
<keyword evidence="4" id="KW-0813">Transport</keyword>
<dbReference type="InterPro" id="IPR036412">
    <property type="entry name" value="HAD-like_sf"/>
</dbReference>
<comment type="subcellular location">
    <subcellularLocation>
        <location evidence="1">Cell membrane</location>
        <topology evidence="1">Multi-pass membrane protein</topology>
    </subcellularLocation>
</comment>
<keyword evidence="13" id="KW-0186">Copper</keyword>
<dbReference type="SUPFAM" id="SSF56784">
    <property type="entry name" value="HAD-like"/>
    <property type="match status" value="1"/>
</dbReference>
<comment type="similarity">
    <text evidence="2">Belongs to the cation transport ATPase (P-type) (TC 3.A.3) family. Type IB subfamily.</text>
</comment>
<dbReference type="PROSITE" id="PS01047">
    <property type="entry name" value="HMA_1"/>
    <property type="match status" value="1"/>
</dbReference>
<dbReference type="SUPFAM" id="SSF81653">
    <property type="entry name" value="Calcium ATPase, transduction domain A"/>
    <property type="match status" value="1"/>
</dbReference>
<feature type="transmembrane region" description="Helical" evidence="17">
    <location>
        <begin position="107"/>
        <end position="128"/>
    </location>
</feature>
<proteinExistence type="inferred from homology"/>
<dbReference type="InterPro" id="IPR023298">
    <property type="entry name" value="ATPase_P-typ_TM_dom_sf"/>
</dbReference>
<dbReference type="GO" id="GO:0043682">
    <property type="term" value="F:P-type divalent copper transporter activity"/>
    <property type="evidence" value="ECO:0007669"/>
    <property type="project" value="TreeGrafter"/>
</dbReference>
<dbReference type="CDD" id="cd00371">
    <property type="entry name" value="HMA"/>
    <property type="match status" value="1"/>
</dbReference>
<keyword evidence="12 17" id="KW-1133">Transmembrane helix</keyword>
<keyword evidence="10" id="KW-0460">Magnesium</keyword>
<dbReference type="PANTHER" id="PTHR43520:SF5">
    <property type="entry name" value="CATION-TRANSPORTING P-TYPE ATPASE-RELATED"/>
    <property type="match status" value="1"/>
</dbReference>
<dbReference type="GO" id="GO:0016887">
    <property type="term" value="F:ATP hydrolysis activity"/>
    <property type="evidence" value="ECO:0007669"/>
    <property type="project" value="InterPro"/>
</dbReference>
<feature type="transmembrane region" description="Helical" evidence="17">
    <location>
        <begin position="143"/>
        <end position="165"/>
    </location>
</feature>
<evidence type="ECO:0000256" key="10">
    <source>
        <dbReference type="ARBA" id="ARBA00022842"/>
    </source>
</evidence>
<dbReference type="EC" id="7.2.2.8" evidence="3"/>
<evidence type="ECO:0000256" key="17">
    <source>
        <dbReference type="SAM" id="Phobius"/>
    </source>
</evidence>
<dbReference type="InterPro" id="IPR036163">
    <property type="entry name" value="HMA_dom_sf"/>
</dbReference>
<keyword evidence="14" id="KW-0406">Ion transport</keyword>
<evidence type="ECO:0000256" key="2">
    <source>
        <dbReference type="ARBA" id="ARBA00006024"/>
    </source>
</evidence>
<dbReference type="Pfam" id="PF00702">
    <property type="entry name" value="Hydrolase"/>
    <property type="match status" value="1"/>
</dbReference>
<feature type="transmembrane region" description="Helical" evidence="17">
    <location>
        <begin position="764"/>
        <end position="781"/>
    </location>
</feature>
<evidence type="ECO:0000256" key="1">
    <source>
        <dbReference type="ARBA" id="ARBA00004651"/>
    </source>
</evidence>
<protein>
    <recommendedName>
        <fullName evidence="3">P-type Cu(+) transporter</fullName>
        <ecNumber evidence="3">7.2.2.8</ecNumber>
    </recommendedName>
</protein>
<dbReference type="PROSITE" id="PS00154">
    <property type="entry name" value="ATPASE_E1_E2"/>
    <property type="match status" value="1"/>
</dbReference>
<keyword evidence="5" id="KW-1003">Cell membrane</keyword>
<dbReference type="EMBL" id="MYFO01000025">
    <property type="protein sequence ID" value="TFE85472.1"/>
    <property type="molecule type" value="Genomic_DNA"/>
</dbReference>
<dbReference type="GO" id="GO:0005524">
    <property type="term" value="F:ATP binding"/>
    <property type="evidence" value="ECO:0007669"/>
    <property type="project" value="InterPro"/>
</dbReference>
<dbReference type="InterPro" id="IPR044492">
    <property type="entry name" value="P_typ_ATPase_HD_dom"/>
</dbReference>
<evidence type="ECO:0000256" key="5">
    <source>
        <dbReference type="ARBA" id="ARBA00022475"/>
    </source>
</evidence>
<dbReference type="SUPFAM" id="SSF55008">
    <property type="entry name" value="HMA, heavy metal-associated domain"/>
    <property type="match status" value="1"/>
</dbReference>
<evidence type="ECO:0000256" key="4">
    <source>
        <dbReference type="ARBA" id="ARBA00022448"/>
    </source>
</evidence>
<dbReference type="InterPro" id="IPR008250">
    <property type="entry name" value="ATPase_P-typ_transduc_dom_A_sf"/>
</dbReference>
<dbReference type="Gene3D" id="3.40.50.1000">
    <property type="entry name" value="HAD superfamily/HAD-like"/>
    <property type="match status" value="2"/>
</dbReference>